<reference evidence="15" key="3">
    <citation type="submission" date="2025-09" db="UniProtKB">
        <authorList>
            <consortium name="Ensembl"/>
        </authorList>
    </citation>
    <scope>IDENTIFICATION</scope>
</reference>
<proteinExistence type="inferred from homology"/>
<dbReference type="GO" id="GO:0000981">
    <property type="term" value="F:DNA-binding transcription factor activity, RNA polymerase II-specific"/>
    <property type="evidence" value="ECO:0007669"/>
    <property type="project" value="TreeGrafter"/>
</dbReference>
<keyword evidence="13" id="KW-0732">Signal</keyword>
<feature type="domain" description="C2H2-type" evidence="14">
    <location>
        <begin position="284"/>
        <end position="311"/>
    </location>
</feature>
<feature type="chain" id="PRO_5021311802" description="C2H2-type domain-containing protein" evidence="13">
    <location>
        <begin position="27"/>
        <end position="449"/>
    </location>
</feature>
<dbReference type="Ensembl" id="ENSVURT00010037112.1">
    <property type="protein sequence ID" value="ENSVURP00010032602.1"/>
    <property type="gene ID" value="ENSVURG00010024858.1"/>
</dbReference>
<dbReference type="Gene3D" id="3.30.160.60">
    <property type="entry name" value="Classic Zinc Finger"/>
    <property type="match status" value="7"/>
</dbReference>
<evidence type="ECO:0000256" key="2">
    <source>
        <dbReference type="ARBA" id="ARBA00006991"/>
    </source>
</evidence>
<evidence type="ECO:0000256" key="3">
    <source>
        <dbReference type="ARBA" id="ARBA00022723"/>
    </source>
</evidence>
<keyword evidence="8" id="KW-0238">DNA-binding</keyword>
<reference evidence="15" key="2">
    <citation type="submission" date="2025-08" db="UniProtKB">
        <authorList>
            <consortium name="Ensembl"/>
        </authorList>
    </citation>
    <scope>IDENTIFICATION</scope>
</reference>
<dbReference type="GO" id="GO:0008270">
    <property type="term" value="F:zinc ion binding"/>
    <property type="evidence" value="ECO:0007669"/>
    <property type="project" value="UniProtKB-KW"/>
</dbReference>
<keyword evidence="6" id="KW-0862">Zinc</keyword>
<organism evidence="15 16">
    <name type="scientific">Vombatus ursinus</name>
    <name type="common">Common wombat</name>
    <dbReference type="NCBI Taxonomy" id="29139"/>
    <lineage>
        <taxon>Eukaryota</taxon>
        <taxon>Metazoa</taxon>
        <taxon>Chordata</taxon>
        <taxon>Craniata</taxon>
        <taxon>Vertebrata</taxon>
        <taxon>Euteleostomi</taxon>
        <taxon>Mammalia</taxon>
        <taxon>Metatheria</taxon>
        <taxon>Diprotodontia</taxon>
        <taxon>Vombatidae</taxon>
        <taxon>Vombatus</taxon>
    </lineage>
</organism>
<feature type="domain" description="C2H2-type" evidence="14">
    <location>
        <begin position="256"/>
        <end position="283"/>
    </location>
</feature>
<dbReference type="OMA" id="PRFRWYR"/>
<dbReference type="Pfam" id="PF00096">
    <property type="entry name" value="zf-C2H2"/>
    <property type="match status" value="6"/>
</dbReference>
<keyword evidence="16" id="KW-1185">Reference proteome</keyword>
<feature type="domain" description="C2H2-type" evidence="14">
    <location>
        <begin position="340"/>
        <end position="367"/>
    </location>
</feature>
<keyword evidence="5 11" id="KW-0863">Zinc-finger</keyword>
<dbReference type="SUPFAM" id="SSF57667">
    <property type="entry name" value="beta-beta-alpha zinc fingers"/>
    <property type="match status" value="4"/>
</dbReference>
<dbReference type="PANTHER" id="PTHR23226:SF366">
    <property type="entry name" value="ZINC FINGER PROTEIN ZFP2"/>
    <property type="match status" value="1"/>
</dbReference>
<feature type="domain" description="C2H2-type" evidence="14">
    <location>
        <begin position="424"/>
        <end position="449"/>
    </location>
</feature>
<feature type="region of interest" description="Disordered" evidence="12">
    <location>
        <begin position="111"/>
        <end position="143"/>
    </location>
</feature>
<dbReference type="STRING" id="29139.ENSVURP00010032602"/>
<name>A0A4X2MEQ9_VOMUR</name>
<feature type="signal peptide" evidence="13">
    <location>
        <begin position="1"/>
        <end position="26"/>
    </location>
</feature>
<dbReference type="FunFam" id="3.30.160.60:FF:000631">
    <property type="entry name" value="zinc finger protein 189 isoform X2"/>
    <property type="match status" value="1"/>
</dbReference>
<keyword evidence="10" id="KW-0539">Nucleus</keyword>
<keyword evidence="7" id="KW-0805">Transcription regulation</keyword>
<evidence type="ECO:0000256" key="6">
    <source>
        <dbReference type="ARBA" id="ARBA00022833"/>
    </source>
</evidence>
<feature type="domain" description="C2H2-type" evidence="14">
    <location>
        <begin position="312"/>
        <end position="339"/>
    </location>
</feature>
<dbReference type="FunFam" id="3.30.160.60:FF:000953">
    <property type="entry name" value="Zinc finger protein 691"/>
    <property type="match status" value="1"/>
</dbReference>
<comment type="subcellular location">
    <subcellularLocation>
        <location evidence="1">Nucleus</location>
    </subcellularLocation>
</comment>
<evidence type="ECO:0000256" key="8">
    <source>
        <dbReference type="ARBA" id="ARBA00023125"/>
    </source>
</evidence>
<evidence type="ECO:0000256" key="11">
    <source>
        <dbReference type="PROSITE-ProRule" id="PRU00042"/>
    </source>
</evidence>
<evidence type="ECO:0000256" key="9">
    <source>
        <dbReference type="ARBA" id="ARBA00023163"/>
    </source>
</evidence>
<feature type="domain" description="C2H2-type" evidence="14">
    <location>
        <begin position="368"/>
        <end position="395"/>
    </location>
</feature>
<protein>
    <recommendedName>
        <fullName evidence="14">C2H2-type domain-containing protein</fullName>
    </recommendedName>
</protein>
<comment type="similarity">
    <text evidence="2">Belongs to the krueppel C2H2-type zinc-finger protein family.</text>
</comment>
<keyword evidence="4" id="KW-0677">Repeat</keyword>
<dbReference type="PROSITE" id="PS00028">
    <property type="entry name" value="ZINC_FINGER_C2H2_1"/>
    <property type="match status" value="7"/>
</dbReference>
<evidence type="ECO:0000313" key="16">
    <source>
        <dbReference type="Proteomes" id="UP000314987"/>
    </source>
</evidence>
<evidence type="ECO:0000256" key="7">
    <source>
        <dbReference type="ARBA" id="ARBA00023015"/>
    </source>
</evidence>
<evidence type="ECO:0000256" key="5">
    <source>
        <dbReference type="ARBA" id="ARBA00022771"/>
    </source>
</evidence>
<dbReference type="SMART" id="SM00355">
    <property type="entry name" value="ZnF_C2H2"/>
    <property type="match status" value="7"/>
</dbReference>
<dbReference type="FunFam" id="3.30.160.60:FF:000688">
    <property type="entry name" value="zinc finger protein 197 isoform X1"/>
    <property type="match status" value="1"/>
</dbReference>
<dbReference type="FunFam" id="3.30.160.60:FF:000794">
    <property type="entry name" value="zinc finger protein 2 isoform X2"/>
    <property type="match status" value="1"/>
</dbReference>
<dbReference type="GeneTree" id="ENSGT00940000162162"/>
<accession>A0A4X2MEQ9</accession>
<feature type="domain" description="C2H2-type" evidence="14">
    <location>
        <begin position="396"/>
        <end position="423"/>
    </location>
</feature>
<dbReference type="InterPro" id="IPR013087">
    <property type="entry name" value="Znf_C2H2_type"/>
</dbReference>
<keyword evidence="3" id="KW-0479">Metal-binding</keyword>
<dbReference type="PANTHER" id="PTHR23226">
    <property type="entry name" value="ZINC FINGER AND SCAN DOMAIN-CONTAINING"/>
    <property type="match status" value="1"/>
</dbReference>
<sequence length="449" mass="50806">MLGLPGCLHASLMFVIFGTLLPFPQGADLETRSLGVPLAPDFQEIGTFPRAQGMVPVTMLRVDFPFLTALFSPAMFLMVPQVPGFAQQPEVLSEEKATEMTILGGVPESSALLPVSDSSRTKSESLHHGTLVSLQDSQQDQETRTMNEELILKQEISEEVESQWMVSERPREEVSQGPVFGEALEQEVRLERQPGKSGEESLNRSLSLERGFRPVTAIHQTTSIEEQSQEFNEFERSFNLSSNHVTDQRFPIEEDAHCDTCGEIFQETSELIEHEKIHIGEKPYKCDDCGKAFGRSSHLIQHQRIHTGEKPYECNECGKAFNQSSHLVRHQKIHTGEKPYVCTECWKAFSRNSVLIRHQKIHTGEKPYECSECGKNFSQSSGLRKHQRIHTGEKPYECSECGKGFRLISTLIQHQRIHTGEKPFECEECGKAFLRNSGLVEHQRSHSRQ</sequence>
<dbReference type="GO" id="GO:0005634">
    <property type="term" value="C:nucleus"/>
    <property type="evidence" value="ECO:0007669"/>
    <property type="project" value="UniProtKB-SubCell"/>
</dbReference>
<dbReference type="FunFam" id="3.30.160.60:FF:000737">
    <property type="entry name" value="Zinc finger protein 565"/>
    <property type="match status" value="2"/>
</dbReference>
<evidence type="ECO:0000256" key="12">
    <source>
        <dbReference type="SAM" id="MobiDB-lite"/>
    </source>
</evidence>
<evidence type="ECO:0000256" key="10">
    <source>
        <dbReference type="ARBA" id="ARBA00023242"/>
    </source>
</evidence>
<evidence type="ECO:0000313" key="15">
    <source>
        <dbReference type="Ensembl" id="ENSVURP00010032602.1"/>
    </source>
</evidence>
<keyword evidence="9" id="KW-0804">Transcription</keyword>
<evidence type="ECO:0000256" key="4">
    <source>
        <dbReference type="ARBA" id="ARBA00022737"/>
    </source>
</evidence>
<dbReference type="InterPro" id="IPR036236">
    <property type="entry name" value="Znf_C2H2_sf"/>
</dbReference>
<dbReference type="GO" id="GO:0000978">
    <property type="term" value="F:RNA polymerase II cis-regulatory region sequence-specific DNA binding"/>
    <property type="evidence" value="ECO:0007669"/>
    <property type="project" value="TreeGrafter"/>
</dbReference>
<dbReference type="Proteomes" id="UP000314987">
    <property type="component" value="Unassembled WGS sequence"/>
</dbReference>
<evidence type="ECO:0000259" key="14">
    <source>
        <dbReference type="PROSITE" id="PS50157"/>
    </source>
</evidence>
<evidence type="ECO:0000256" key="1">
    <source>
        <dbReference type="ARBA" id="ARBA00004123"/>
    </source>
</evidence>
<dbReference type="PROSITE" id="PS50157">
    <property type="entry name" value="ZINC_FINGER_C2H2_2"/>
    <property type="match status" value="7"/>
</dbReference>
<dbReference type="AlphaFoldDB" id="A0A4X2MEQ9"/>
<evidence type="ECO:0000256" key="13">
    <source>
        <dbReference type="SAM" id="SignalP"/>
    </source>
</evidence>
<reference evidence="16" key="1">
    <citation type="submission" date="2018-12" db="EMBL/GenBank/DDBJ databases">
        <authorList>
            <person name="Yazar S."/>
        </authorList>
    </citation>
    <scope>NUCLEOTIDE SEQUENCE [LARGE SCALE GENOMIC DNA]</scope>
</reference>